<dbReference type="Pfam" id="PF19305">
    <property type="entry name" value="MmgE_PrpD_C"/>
    <property type="match status" value="1"/>
</dbReference>
<dbReference type="GO" id="GO:0005739">
    <property type="term" value="C:mitochondrion"/>
    <property type="evidence" value="ECO:0007669"/>
    <property type="project" value="UniProtKB-SubCell"/>
</dbReference>
<evidence type="ECO:0000256" key="4">
    <source>
        <dbReference type="ARBA" id="ARBA00022529"/>
    </source>
</evidence>
<evidence type="ECO:0000313" key="20">
    <source>
        <dbReference type="Proteomes" id="UP000504639"/>
    </source>
</evidence>
<dbReference type="InterPro" id="IPR005656">
    <property type="entry name" value="MmgE_PrpD"/>
</dbReference>
<evidence type="ECO:0000256" key="1">
    <source>
        <dbReference type="ARBA" id="ARBA00004173"/>
    </source>
</evidence>
<comment type="similarity">
    <text evidence="2">Belongs to the PrpD family.</text>
</comment>
<dbReference type="GO" id="GO:0006954">
    <property type="term" value="P:inflammatory response"/>
    <property type="evidence" value="ECO:0007669"/>
    <property type="project" value="UniProtKB-KW"/>
</dbReference>
<keyword evidence="9" id="KW-0456">Lyase</keyword>
<dbReference type="GO" id="GO:0045087">
    <property type="term" value="P:innate immune response"/>
    <property type="evidence" value="ECO:0007669"/>
    <property type="project" value="UniProtKB-KW"/>
</dbReference>
<dbReference type="EC" id="4.1.1.6" evidence="12"/>
<evidence type="ECO:0000259" key="19">
    <source>
        <dbReference type="Pfam" id="PF19305"/>
    </source>
</evidence>
<evidence type="ECO:0000256" key="8">
    <source>
        <dbReference type="ARBA" id="ARBA00023198"/>
    </source>
</evidence>
<dbReference type="InterPro" id="IPR042188">
    <property type="entry name" value="MmgE/PrpD_sf_2"/>
</dbReference>
<dbReference type="InterPro" id="IPR036148">
    <property type="entry name" value="MmgE/PrpD_sf"/>
</dbReference>
<dbReference type="FunFam" id="3.30.1330.120:FF:000002">
    <property type="entry name" value="Aconitate decarboxylase 1"/>
    <property type="match status" value="1"/>
</dbReference>
<feature type="domain" description="MmgE/PrpD N-terminal" evidence="18">
    <location>
        <begin position="109"/>
        <end position="350"/>
    </location>
</feature>
<reference evidence="21" key="1">
    <citation type="submission" date="2025-08" db="UniProtKB">
        <authorList>
            <consortium name="RefSeq"/>
        </authorList>
    </citation>
    <scope>IDENTIFICATION</scope>
    <source>
        <tissue evidence="21">Lung</tissue>
    </source>
</reference>
<evidence type="ECO:0000256" key="10">
    <source>
        <dbReference type="ARBA" id="ARBA00050716"/>
    </source>
</evidence>
<keyword evidence="20" id="KW-1185">Reference proteome</keyword>
<dbReference type="PANTHER" id="PTHR16943">
    <property type="entry name" value="2-METHYLCITRATE DEHYDRATASE-RELATED"/>
    <property type="match status" value="1"/>
</dbReference>
<dbReference type="InterPro" id="IPR045336">
    <property type="entry name" value="MmgE_PrpD_N"/>
</dbReference>
<keyword evidence="7" id="KW-0496">Mitochondrion</keyword>
<evidence type="ECO:0000256" key="13">
    <source>
        <dbReference type="ARBA" id="ARBA00073848"/>
    </source>
</evidence>
<evidence type="ECO:0000256" key="14">
    <source>
        <dbReference type="ARBA" id="ARBA00076490"/>
    </source>
</evidence>
<dbReference type="Gene3D" id="1.10.4100.10">
    <property type="entry name" value="2-methylcitrate dehydratase PrpD"/>
    <property type="match status" value="1"/>
</dbReference>
<name>A0A6J3DNR4_AYTFU</name>
<comment type="subunit">
    <text evidence="3">Homodimer.</text>
</comment>
<organism evidence="20 21">
    <name type="scientific">Aythya fuligula</name>
    <name type="common">Tufted duck</name>
    <name type="synonym">Anas fuligula</name>
    <dbReference type="NCBI Taxonomy" id="219594"/>
    <lineage>
        <taxon>Eukaryota</taxon>
        <taxon>Metazoa</taxon>
        <taxon>Chordata</taxon>
        <taxon>Craniata</taxon>
        <taxon>Vertebrata</taxon>
        <taxon>Euteleostomi</taxon>
        <taxon>Archelosauria</taxon>
        <taxon>Archosauria</taxon>
        <taxon>Dinosauria</taxon>
        <taxon>Saurischia</taxon>
        <taxon>Theropoda</taxon>
        <taxon>Coelurosauria</taxon>
        <taxon>Aves</taxon>
        <taxon>Neognathae</taxon>
        <taxon>Galloanserae</taxon>
        <taxon>Anseriformes</taxon>
        <taxon>Anatidae</taxon>
        <taxon>Aythyinae</taxon>
        <taxon>Aythya</taxon>
    </lineage>
</organism>
<evidence type="ECO:0000256" key="5">
    <source>
        <dbReference type="ARBA" id="ARBA00022588"/>
    </source>
</evidence>
<dbReference type="Gene3D" id="3.30.1330.120">
    <property type="entry name" value="2-methylcitrate dehydratase PrpD"/>
    <property type="match status" value="1"/>
</dbReference>
<dbReference type="InterPro" id="IPR042183">
    <property type="entry name" value="MmgE/PrpD_sf_1"/>
</dbReference>
<dbReference type="SUPFAM" id="SSF103378">
    <property type="entry name" value="2-methylcitrate dehydratase PrpD"/>
    <property type="match status" value="1"/>
</dbReference>
<dbReference type="GO" id="GO:0042803">
    <property type="term" value="F:protein homodimerization activity"/>
    <property type="evidence" value="ECO:0007669"/>
    <property type="project" value="UniProtKB-ARBA"/>
</dbReference>
<evidence type="ECO:0000256" key="7">
    <source>
        <dbReference type="ARBA" id="ARBA00023128"/>
    </source>
</evidence>
<dbReference type="AlphaFoldDB" id="A0A6J3DNR4"/>
<keyword evidence="5" id="KW-0399">Innate immunity</keyword>
<evidence type="ECO:0000256" key="6">
    <source>
        <dbReference type="ARBA" id="ARBA00022859"/>
    </source>
</evidence>
<evidence type="ECO:0000256" key="16">
    <source>
        <dbReference type="ARBA" id="ARBA00083634"/>
    </source>
</evidence>
<evidence type="ECO:0000256" key="11">
    <source>
        <dbReference type="ARBA" id="ARBA00055971"/>
    </source>
</evidence>
<gene>
    <name evidence="21" type="primary">LOC116494478</name>
</gene>
<dbReference type="GO" id="GO:0072573">
    <property type="term" value="P:tolerance induction to lipopolysaccharide"/>
    <property type="evidence" value="ECO:0007669"/>
    <property type="project" value="UniProtKB-ARBA"/>
</dbReference>
<evidence type="ECO:0000256" key="3">
    <source>
        <dbReference type="ARBA" id="ARBA00011738"/>
    </source>
</evidence>
<evidence type="ECO:0000313" key="21">
    <source>
        <dbReference type="RefSeq" id="XP_032052284.1"/>
    </source>
</evidence>
<dbReference type="InterPro" id="IPR045337">
    <property type="entry name" value="MmgE_PrpD_C"/>
</dbReference>
<comment type="catalytic activity">
    <reaction evidence="10">
        <text>cis-aconitate + H(+) = itaconate + CO2</text>
        <dbReference type="Rhea" id="RHEA:15253"/>
        <dbReference type="ChEBI" id="CHEBI:15378"/>
        <dbReference type="ChEBI" id="CHEBI:16383"/>
        <dbReference type="ChEBI" id="CHEBI:16526"/>
        <dbReference type="ChEBI" id="CHEBI:17240"/>
        <dbReference type="EC" id="4.1.1.6"/>
    </reaction>
    <physiologicalReaction direction="left-to-right" evidence="10">
        <dbReference type="Rhea" id="RHEA:15254"/>
    </physiologicalReaction>
</comment>
<dbReference type="RefSeq" id="XP_032052284.1">
    <property type="nucleotide sequence ID" value="XM_032196393.1"/>
</dbReference>
<dbReference type="GO" id="GO:0047613">
    <property type="term" value="F:aconitate decarboxylase activity"/>
    <property type="evidence" value="ECO:0007669"/>
    <property type="project" value="UniProtKB-EC"/>
</dbReference>
<protein>
    <recommendedName>
        <fullName evidence="13">Cis-aconitate decarboxylase</fullName>
        <ecNumber evidence="12">4.1.1.6</ecNumber>
    </recommendedName>
    <alternativeName>
        <fullName evidence="17">Aconitate decarboxylase</fullName>
    </alternativeName>
    <alternativeName>
        <fullName evidence="14">Aconitate decarboxylase 1</fullName>
    </alternativeName>
    <alternativeName>
        <fullName evidence="15">Cis-aconitic acid decarboxylase</fullName>
    </alternativeName>
    <alternativeName>
        <fullName evidence="16">Immune-responsive gene 1 protein</fullName>
    </alternativeName>
</protein>
<dbReference type="GO" id="GO:0002760">
    <property type="term" value="P:positive regulation of antimicrobial humoral response"/>
    <property type="evidence" value="ECO:0007669"/>
    <property type="project" value="UniProtKB-ARBA"/>
</dbReference>
<evidence type="ECO:0000256" key="2">
    <source>
        <dbReference type="ARBA" id="ARBA00006174"/>
    </source>
</evidence>
<evidence type="ECO:0000259" key="18">
    <source>
        <dbReference type="Pfam" id="PF03972"/>
    </source>
</evidence>
<evidence type="ECO:0000256" key="12">
    <source>
        <dbReference type="ARBA" id="ARBA00067068"/>
    </source>
</evidence>
<proteinExistence type="inferred from homology"/>
<evidence type="ECO:0000256" key="15">
    <source>
        <dbReference type="ARBA" id="ARBA00081034"/>
    </source>
</evidence>
<sequence>MPEMHYWTKQEAMAFPQSPKIHLGTEGPDVSWKLQPRFHVCTNISVNQQHMAGNITELAIYKKENYENIQPNAKTVNKSQKILASSRQVHKTAAHVVARSAPEETVTSSFASFIHAVRPEHLTKTVRYRSKRMILDSIGVGLMGSTTPVFDIALQYCRELYSSVAVSSVYGRPGMKLSPTLAAFTNGVATHSMDFDDTWHPATHPSGAVLPALLAASQMLPPSTKPNGLDFLLAFNVGLEVQGRLMHFSTEAHNIPKRFHPPSVVGTMGSAAATAKLLSLSMTQCAHALGIAASLAGAPMANAATQAKPLHIGNATRLGFEAALLAARGMEANPVILDDIPGCSGFSAFYSVYHPKPLSTPGDHHEFLLEKQDIAFKRFPAHLGMHWVVDAALSVRNLFINYAGSFSPSLIRTIVLKIPVSKYINRPFPSSEHQARHSFQFNACTALLDGEVGLSSFTESSIHRQELRELLDKVVVEHPEDNVANFDKMYGEVALLLHSGDVLTGKCDTFYGHWRKPLSRESLLKKFRSNASHVFPEEKVETIITMVDNLESMSDSSQLACSL</sequence>
<dbReference type="FunFam" id="1.10.4100.10:FF:000002">
    <property type="entry name" value="Aconitate decarboxylase 1"/>
    <property type="match status" value="1"/>
</dbReference>
<comment type="subcellular location">
    <subcellularLocation>
        <location evidence="1">Mitochondrion</location>
    </subcellularLocation>
</comment>
<dbReference type="KEGG" id="aful:116494478"/>
<dbReference type="InParanoid" id="A0A6J3DNR4"/>
<accession>A0A6J3DNR4</accession>
<keyword evidence="4" id="KW-0929">Antimicrobial</keyword>
<evidence type="ECO:0000256" key="17">
    <source>
        <dbReference type="ARBA" id="ARBA00083851"/>
    </source>
</evidence>
<dbReference type="Proteomes" id="UP000504639">
    <property type="component" value="Chromosome 13"/>
</dbReference>
<dbReference type="PANTHER" id="PTHR16943:SF14">
    <property type="entry name" value="CIS-ACONITATE DECARBOXYLASE"/>
    <property type="match status" value="1"/>
</dbReference>
<keyword evidence="6" id="KW-0391">Immunity</keyword>
<dbReference type="Pfam" id="PF03972">
    <property type="entry name" value="MmgE_PrpD_N"/>
    <property type="match status" value="1"/>
</dbReference>
<comment type="function">
    <text evidence="11">Cis-aconitate decarboxylase that catalyzes production of itaconate and is involved in the inhibition of the inflammatory response. Acts as a negative regulator of the Toll-like receptors (TLRs)-mediated inflammatory innate response by stimulating the tumor necrosis factor alpha-induced protein TNFAIP3 expression via reactive oxygen species (ROS) in LPS-tolerized macrophages. Involved in antimicrobial response of innate immune cells; ACOD1-mediated itaconic acid production contributes to the antimicrobial activity of macrophages by generating itaconate, leading to alkylation of proteins, such as TFEB. Involved in antiviral response following infection by flavivirus in neurons: ACOD1-mediated itaconate production inhibits the activity of succinate dehydrogenase, generating a metabolic state in neurons that suppresses replication of viral genomes. Plays a role in the embryo implantation.</text>
</comment>
<feature type="domain" description="MmgE/PrpD C-terminal" evidence="19">
    <location>
        <begin position="379"/>
        <end position="551"/>
    </location>
</feature>
<dbReference type="GeneID" id="116494478"/>
<evidence type="ECO:0000256" key="9">
    <source>
        <dbReference type="ARBA" id="ARBA00023239"/>
    </source>
</evidence>
<keyword evidence="8" id="KW-0395">Inflammatory response</keyword>